<dbReference type="SMART" id="SM00530">
    <property type="entry name" value="HTH_XRE"/>
    <property type="match status" value="1"/>
</dbReference>
<sequence>MSQIGNNIKKLRSVKGLSQQAFADLFGLTRGNISSYEERRAEPKIEVMLQVAKYFSIPIAELLEKQLTVNEILNFEDYFPSDPLTIETGTLAKIPFLDRDYFRHYDGSAASLDSRPSIYLPLDSNNKFLAIENSSFIPHPVGFAFEEHMILFFEQVRVDILHTLGDHFGYFGGDTPFFGRYDLAGKEIGLVLNDWKKEVYTAETAPHFWKLFGKFERVM</sequence>
<keyword evidence="1" id="KW-0238">DNA-binding</keyword>
<dbReference type="PROSITE" id="PS50943">
    <property type="entry name" value="HTH_CROC1"/>
    <property type="match status" value="1"/>
</dbReference>
<dbReference type="CDD" id="cd00093">
    <property type="entry name" value="HTH_XRE"/>
    <property type="match status" value="1"/>
</dbReference>
<dbReference type="Pfam" id="PF12844">
    <property type="entry name" value="HTH_19"/>
    <property type="match status" value="1"/>
</dbReference>
<gene>
    <name evidence="3" type="ORF">GCM10017764_25500</name>
</gene>
<protein>
    <recommendedName>
        <fullName evidence="2">HTH cro/C1-type domain-containing protein</fullName>
    </recommendedName>
</protein>
<dbReference type="PANTHER" id="PTHR46558">
    <property type="entry name" value="TRACRIPTIONAL REGULATORY PROTEIN-RELATED-RELATED"/>
    <property type="match status" value="1"/>
</dbReference>
<dbReference type="InterPro" id="IPR010982">
    <property type="entry name" value="Lambda_DNA-bd_dom_sf"/>
</dbReference>
<comment type="caution">
    <text evidence="3">The sequence shown here is derived from an EMBL/GenBank/DDBJ whole genome shotgun (WGS) entry which is preliminary data.</text>
</comment>
<dbReference type="Gene3D" id="1.10.260.40">
    <property type="entry name" value="lambda repressor-like DNA-binding domains"/>
    <property type="match status" value="1"/>
</dbReference>
<proteinExistence type="predicted"/>
<feature type="domain" description="HTH cro/C1-type" evidence="2">
    <location>
        <begin position="8"/>
        <end position="62"/>
    </location>
</feature>
<evidence type="ECO:0000313" key="3">
    <source>
        <dbReference type="EMBL" id="GHE41114.1"/>
    </source>
</evidence>
<keyword evidence="4" id="KW-1185">Reference proteome</keyword>
<dbReference type="RefSeq" id="WP_189627068.1">
    <property type="nucleotide sequence ID" value="NZ_BNAF01000009.1"/>
</dbReference>
<organism evidence="3 4">
    <name type="scientific">Sphingobacterium griseoflavum</name>
    <dbReference type="NCBI Taxonomy" id="1474952"/>
    <lineage>
        <taxon>Bacteria</taxon>
        <taxon>Pseudomonadati</taxon>
        <taxon>Bacteroidota</taxon>
        <taxon>Sphingobacteriia</taxon>
        <taxon>Sphingobacteriales</taxon>
        <taxon>Sphingobacteriaceae</taxon>
        <taxon>Sphingobacterium</taxon>
    </lineage>
</organism>
<accession>A0ABQ3HZY4</accession>
<dbReference type="SUPFAM" id="SSF47413">
    <property type="entry name" value="lambda repressor-like DNA-binding domains"/>
    <property type="match status" value="1"/>
</dbReference>
<dbReference type="InterPro" id="IPR001387">
    <property type="entry name" value="Cro/C1-type_HTH"/>
</dbReference>
<dbReference type="Proteomes" id="UP000620550">
    <property type="component" value="Unassembled WGS sequence"/>
</dbReference>
<dbReference type="EMBL" id="BNAF01000009">
    <property type="protein sequence ID" value="GHE41114.1"/>
    <property type="molecule type" value="Genomic_DNA"/>
</dbReference>
<evidence type="ECO:0000259" key="2">
    <source>
        <dbReference type="PROSITE" id="PS50943"/>
    </source>
</evidence>
<evidence type="ECO:0000256" key="1">
    <source>
        <dbReference type="ARBA" id="ARBA00023125"/>
    </source>
</evidence>
<evidence type="ECO:0000313" key="4">
    <source>
        <dbReference type="Proteomes" id="UP000620550"/>
    </source>
</evidence>
<name>A0ABQ3HZY4_9SPHI</name>
<reference evidence="4" key="1">
    <citation type="journal article" date="2019" name="Int. J. Syst. Evol. Microbiol.">
        <title>The Global Catalogue of Microorganisms (GCM) 10K type strain sequencing project: providing services to taxonomists for standard genome sequencing and annotation.</title>
        <authorList>
            <consortium name="The Broad Institute Genomics Platform"/>
            <consortium name="The Broad Institute Genome Sequencing Center for Infectious Disease"/>
            <person name="Wu L."/>
            <person name="Ma J."/>
        </authorList>
    </citation>
    <scope>NUCLEOTIDE SEQUENCE [LARGE SCALE GENOMIC DNA]</scope>
    <source>
        <strain evidence="4">CGMCC 1.12966</strain>
    </source>
</reference>
<dbReference type="PANTHER" id="PTHR46558:SF11">
    <property type="entry name" value="HTH-TYPE TRANSCRIPTIONAL REGULATOR XRE"/>
    <property type="match status" value="1"/>
</dbReference>